<gene>
    <name evidence="2" type="ORF">OH76DRAFT_436045</name>
</gene>
<evidence type="ECO:0000313" key="2">
    <source>
        <dbReference type="EMBL" id="RDX50700.1"/>
    </source>
</evidence>
<keyword evidence="3" id="KW-1185">Reference proteome</keyword>
<evidence type="ECO:0000313" key="3">
    <source>
        <dbReference type="Proteomes" id="UP000256964"/>
    </source>
</evidence>
<dbReference type="EMBL" id="KZ857398">
    <property type="protein sequence ID" value="RDX50700.1"/>
    <property type="molecule type" value="Genomic_DNA"/>
</dbReference>
<keyword evidence="1" id="KW-0472">Membrane</keyword>
<dbReference type="Proteomes" id="UP000256964">
    <property type="component" value="Unassembled WGS sequence"/>
</dbReference>
<reference evidence="2 3" key="1">
    <citation type="journal article" date="2018" name="Biotechnol. Biofuels">
        <title>Integrative visual omics of the white-rot fungus Polyporus brumalis exposes the biotechnological potential of its oxidative enzymes for delignifying raw plant biomass.</title>
        <authorList>
            <person name="Miyauchi S."/>
            <person name="Rancon A."/>
            <person name="Drula E."/>
            <person name="Hage H."/>
            <person name="Chaduli D."/>
            <person name="Favel A."/>
            <person name="Grisel S."/>
            <person name="Henrissat B."/>
            <person name="Herpoel-Gimbert I."/>
            <person name="Ruiz-Duenas F.J."/>
            <person name="Chevret D."/>
            <person name="Hainaut M."/>
            <person name="Lin J."/>
            <person name="Wang M."/>
            <person name="Pangilinan J."/>
            <person name="Lipzen A."/>
            <person name="Lesage-Meessen L."/>
            <person name="Navarro D."/>
            <person name="Riley R."/>
            <person name="Grigoriev I.V."/>
            <person name="Zhou S."/>
            <person name="Raouche S."/>
            <person name="Rosso M.N."/>
        </authorList>
    </citation>
    <scope>NUCLEOTIDE SEQUENCE [LARGE SCALE GENOMIC DNA]</scope>
    <source>
        <strain evidence="2 3">BRFM 1820</strain>
    </source>
</reference>
<feature type="transmembrane region" description="Helical" evidence="1">
    <location>
        <begin position="21"/>
        <end position="43"/>
    </location>
</feature>
<evidence type="ECO:0000256" key="1">
    <source>
        <dbReference type="SAM" id="Phobius"/>
    </source>
</evidence>
<keyword evidence="1" id="KW-0812">Transmembrane</keyword>
<proteinExistence type="predicted"/>
<dbReference type="AlphaFoldDB" id="A0A371DDW4"/>
<protein>
    <submittedName>
        <fullName evidence="2">Uncharacterized protein</fullName>
    </submittedName>
</protein>
<keyword evidence="1" id="KW-1133">Transmembrane helix</keyword>
<organism evidence="2 3">
    <name type="scientific">Lentinus brumalis</name>
    <dbReference type="NCBI Taxonomy" id="2498619"/>
    <lineage>
        <taxon>Eukaryota</taxon>
        <taxon>Fungi</taxon>
        <taxon>Dikarya</taxon>
        <taxon>Basidiomycota</taxon>
        <taxon>Agaricomycotina</taxon>
        <taxon>Agaricomycetes</taxon>
        <taxon>Polyporales</taxon>
        <taxon>Polyporaceae</taxon>
        <taxon>Lentinus</taxon>
    </lineage>
</organism>
<sequence>MSSLCYVVQFFHLFSNICHTCCIGLLVIGVYTGTILSVVSVVAIADDTYGFVTDVDVVLTLLLNTFPSRSRHALCMTVRKMSSLAAGYRNAYNHSQRFATGCETPVTVNYRTYVCV</sequence>
<name>A0A371DDW4_9APHY</name>
<accession>A0A371DDW4</accession>